<dbReference type="AlphaFoldDB" id="A0A4Y4C6S6"/>
<dbReference type="Proteomes" id="UP000319986">
    <property type="component" value="Unassembled WGS sequence"/>
</dbReference>
<organism evidence="2 3">
    <name type="scientific">Corynebacterium variabile</name>
    <dbReference type="NCBI Taxonomy" id="1727"/>
    <lineage>
        <taxon>Bacteria</taxon>
        <taxon>Bacillati</taxon>
        <taxon>Actinomycetota</taxon>
        <taxon>Actinomycetes</taxon>
        <taxon>Mycobacteriales</taxon>
        <taxon>Corynebacteriaceae</taxon>
        <taxon>Corynebacterium</taxon>
    </lineage>
</organism>
<accession>A0A4Y4C6S6</accession>
<dbReference type="EMBL" id="BJNT01000029">
    <property type="protein sequence ID" value="GEC87549.1"/>
    <property type="molecule type" value="Genomic_DNA"/>
</dbReference>
<feature type="compositionally biased region" description="Polar residues" evidence="1">
    <location>
        <begin position="125"/>
        <end position="138"/>
    </location>
</feature>
<name>A0A4Y4C6S6_9CORY</name>
<dbReference type="GeneID" id="82888933"/>
<evidence type="ECO:0008006" key="4">
    <source>
        <dbReference type="Google" id="ProtNLM"/>
    </source>
</evidence>
<evidence type="ECO:0000313" key="2">
    <source>
        <dbReference type="EMBL" id="GEC87549.1"/>
    </source>
</evidence>
<evidence type="ECO:0000256" key="1">
    <source>
        <dbReference type="SAM" id="MobiDB-lite"/>
    </source>
</evidence>
<gene>
    <name evidence="2" type="ORF">CVA01_28630</name>
</gene>
<sequence>MDTNDWLHGLTDGATPRQVADKTGLSERTLRHQLTTGRMSVENAVKISVAYGRHPLRTLIDFGVVDAAWAQVPDIDAALDLATDDKLIEQLEKRLKRADAVGRAELFDTPISELPSRHGGKDNLETSSTFTPECSKNESGVADDDDDDGTVRDFDWAPGTYAADSTIDEGKAREERGEDPID</sequence>
<evidence type="ECO:0000313" key="3">
    <source>
        <dbReference type="Proteomes" id="UP000319986"/>
    </source>
</evidence>
<protein>
    <recommendedName>
        <fullName evidence="4">DNA-binding protein</fullName>
    </recommendedName>
</protein>
<feature type="compositionally biased region" description="Basic and acidic residues" evidence="1">
    <location>
        <begin position="168"/>
        <end position="182"/>
    </location>
</feature>
<comment type="caution">
    <text evidence="2">The sequence shown here is derived from an EMBL/GenBank/DDBJ whole genome shotgun (WGS) entry which is preliminary data.</text>
</comment>
<dbReference type="RefSeq" id="WP_141331651.1">
    <property type="nucleotide sequence ID" value="NZ_BJNT01000029.1"/>
</dbReference>
<feature type="compositionally biased region" description="Basic and acidic residues" evidence="1">
    <location>
        <begin position="115"/>
        <end position="124"/>
    </location>
</feature>
<reference evidence="2 3" key="1">
    <citation type="submission" date="2019-06" db="EMBL/GenBank/DDBJ databases">
        <title>Whole genome shotgun sequence of Corynebacterium variabile NBRC 15286.</title>
        <authorList>
            <person name="Hosoyama A."/>
            <person name="Uohara A."/>
            <person name="Ohji S."/>
            <person name="Ichikawa N."/>
        </authorList>
    </citation>
    <scope>NUCLEOTIDE SEQUENCE [LARGE SCALE GENOMIC DNA]</scope>
    <source>
        <strain evidence="2 3">NBRC 15286</strain>
    </source>
</reference>
<feature type="region of interest" description="Disordered" evidence="1">
    <location>
        <begin position="112"/>
        <end position="182"/>
    </location>
</feature>
<proteinExistence type="predicted"/>